<dbReference type="InterPro" id="IPR013130">
    <property type="entry name" value="Fe3_Rdtase_TM_dom"/>
</dbReference>
<dbReference type="Proteomes" id="UP001565368">
    <property type="component" value="Unassembled WGS sequence"/>
</dbReference>
<evidence type="ECO:0000256" key="5">
    <source>
        <dbReference type="ARBA" id="ARBA00023065"/>
    </source>
</evidence>
<feature type="chain" id="PRO_5045359384" evidence="8">
    <location>
        <begin position="19"/>
        <end position="129"/>
    </location>
</feature>
<evidence type="ECO:0000313" key="10">
    <source>
        <dbReference type="EMBL" id="KAL1408419.1"/>
    </source>
</evidence>
<dbReference type="RefSeq" id="XP_069208363.1">
    <property type="nucleotide sequence ID" value="XM_069353721.1"/>
</dbReference>
<dbReference type="GeneID" id="95986274"/>
<evidence type="ECO:0000256" key="4">
    <source>
        <dbReference type="ARBA" id="ARBA00022989"/>
    </source>
</evidence>
<name>A0ABR3Q127_9TREE</name>
<evidence type="ECO:0000256" key="1">
    <source>
        <dbReference type="ARBA" id="ARBA00004141"/>
    </source>
</evidence>
<proteinExistence type="predicted"/>
<evidence type="ECO:0000256" key="2">
    <source>
        <dbReference type="ARBA" id="ARBA00022448"/>
    </source>
</evidence>
<feature type="transmembrane region" description="Helical" evidence="7">
    <location>
        <begin position="65"/>
        <end position="83"/>
    </location>
</feature>
<keyword evidence="3 7" id="KW-0812">Transmembrane</keyword>
<dbReference type="EMBL" id="JBBXJM010000004">
    <property type="protein sequence ID" value="KAL1408419.1"/>
    <property type="molecule type" value="Genomic_DNA"/>
</dbReference>
<feature type="transmembrane region" description="Helical" evidence="7">
    <location>
        <begin position="95"/>
        <end position="113"/>
    </location>
</feature>
<reference evidence="10 11" key="1">
    <citation type="submission" date="2023-08" db="EMBL/GenBank/DDBJ databases">
        <title>Annotated Genome Sequence of Vanrija albida AlHP1.</title>
        <authorList>
            <person name="Herzog R."/>
        </authorList>
    </citation>
    <scope>NUCLEOTIDE SEQUENCE [LARGE SCALE GENOMIC DNA]</scope>
    <source>
        <strain evidence="10 11">AlHP1</strain>
    </source>
</reference>
<evidence type="ECO:0000256" key="6">
    <source>
        <dbReference type="ARBA" id="ARBA00023136"/>
    </source>
</evidence>
<evidence type="ECO:0000256" key="7">
    <source>
        <dbReference type="SAM" id="Phobius"/>
    </source>
</evidence>
<keyword evidence="11" id="KW-1185">Reference proteome</keyword>
<evidence type="ECO:0000256" key="8">
    <source>
        <dbReference type="SAM" id="SignalP"/>
    </source>
</evidence>
<evidence type="ECO:0000256" key="3">
    <source>
        <dbReference type="ARBA" id="ARBA00022692"/>
    </source>
</evidence>
<feature type="signal peptide" evidence="8">
    <location>
        <begin position="1"/>
        <end position="18"/>
    </location>
</feature>
<protein>
    <submittedName>
        <fullName evidence="10">Ferric-chelate reductase Frp1</fullName>
    </submittedName>
</protein>
<dbReference type="PANTHER" id="PTHR32361">
    <property type="entry name" value="FERRIC/CUPRIC REDUCTASE TRANSMEMBRANE COMPONENT"/>
    <property type="match status" value="1"/>
</dbReference>
<gene>
    <name evidence="10" type="primary">FRP1_2</name>
    <name evidence="10" type="ORF">Q8F55_005231</name>
</gene>
<dbReference type="PANTHER" id="PTHR32361:SF9">
    <property type="entry name" value="FERRIC REDUCTASE TRANSMEMBRANE COMPONENT 3-RELATED"/>
    <property type="match status" value="1"/>
</dbReference>
<keyword evidence="5" id="KW-0406">Ion transport</keyword>
<organism evidence="10 11">
    <name type="scientific">Vanrija albida</name>
    <dbReference type="NCBI Taxonomy" id="181172"/>
    <lineage>
        <taxon>Eukaryota</taxon>
        <taxon>Fungi</taxon>
        <taxon>Dikarya</taxon>
        <taxon>Basidiomycota</taxon>
        <taxon>Agaricomycotina</taxon>
        <taxon>Tremellomycetes</taxon>
        <taxon>Trichosporonales</taxon>
        <taxon>Trichosporonaceae</taxon>
        <taxon>Vanrija</taxon>
    </lineage>
</organism>
<dbReference type="Pfam" id="PF01794">
    <property type="entry name" value="Ferric_reduct"/>
    <property type="match status" value="1"/>
</dbReference>
<feature type="domain" description="Ferric oxidoreductase" evidence="9">
    <location>
        <begin position="1"/>
        <end position="110"/>
    </location>
</feature>
<evidence type="ECO:0000259" key="9">
    <source>
        <dbReference type="Pfam" id="PF01794"/>
    </source>
</evidence>
<comment type="caution">
    <text evidence="10">The sequence shown here is derived from an EMBL/GenBank/DDBJ whole genome shotgun (WGS) entry which is preliminary data.</text>
</comment>
<sequence length="129" mass="14775">MAFSQLPLILLLVAKNNPITLLTGITYQKLNFLHRAASRACLLCSWIHAIAWTPRVWEKGHFSHAYLISGIIALFAFTMLWTTSLRIIRRVAWEFFIVTHIIFTLLFLVGAIFHWKKLIPLSPCGSLIV</sequence>
<keyword evidence="6 7" id="KW-0472">Membrane</keyword>
<keyword evidence="2" id="KW-0813">Transport</keyword>
<accession>A0ABR3Q127</accession>
<keyword evidence="4 7" id="KW-1133">Transmembrane helix</keyword>
<dbReference type="InterPro" id="IPR051410">
    <property type="entry name" value="Ferric/Cupric_Reductase"/>
</dbReference>
<comment type="subcellular location">
    <subcellularLocation>
        <location evidence="1">Membrane</location>
        <topology evidence="1">Multi-pass membrane protein</topology>
    </subcellularLocation>
</comment>
<evidence type="ECO:0000313" key="11">
    <source>
        <dbReference type="Proteomes" id="UP001565368"/>
    </source>
</evidence>
<keyword evidence="8" id="KW-0732">Signal</keyword>